<comment type="caution">
    <text evidence="1">The sequence shown here is derived from an EMBL/GenBank/DDBJ whole genome shotgun (WGS) entry which is preliminary data.</text>
</comment>
<feature type="non-terminal residue" evidence="1">
    <location>
        <position position="50"/>
    </location>
</feature>
<reference evidence="1" key="1">
    <citation type="submission" date="2018-05" db="EMBL/GenBank/DDBJ databases">
        <title>Draft genome of Mucuna pruriens seed.</title>
        <authorList>
            <person name="Nnadi N.E."/>
            <person name="Vos R."/>
            <person name="Hasami M.H."/>
            <person name="Devisetty U.K."/>
            <person name="Aguiy J.C."/>
        </authorList>
    </citation>
    <scope>NUCLEOTIDE SEQUENCE [LARGE SCALE GENOMIC DNA]</scope>
    <source>
        <strain evidence="1">JCA_2017</strain>
    </source>
</reference>
<sequence length="50" mass="5704">MKLKGTTKAKFTINEKQVLARKFVTNRNVSNSLLPTTLFNFLEESIACEQ</sequence>
<evidence type="ECO:0000313" key="1">
    <source>
        <dbReference type="EMBL" id="RDX84043.1"/>
    </source>
</evidence>
<keyword evidence="2" id="KW-1185">Reference proteome</keyword>
<proteinExistence type="predicted"/>
<protein>
    <submittedName>
        <fullName evidence="1">Uncharacterized protein</fullName>
    </submittedName>
</protein>
<evidence type="ECO:0000313" key="2">
    <source>
        <dbReference type="Proteomes" id="UP000257109"/>
    </source>
</evidence>
<gene>
    <name evidence="1" type="ORF">CR513_34982</name>
</gene>
<name>A0A371G141_MUCPR</name>
<organism evidence="1 2">
    <name type="scientific">Mucuna pruriens</name>
    <name type="common">Velvet bean</name>
    <name type="synonym">Dolichos pruriens</name>
    <dbReference type="NCBI Taxonomy" id="157652"/>
    <lineage>
        <taxon>Eukaryota</taxon>
        <taxon>Viridiplantae</taxon>
        <taxon>Streptophyta</taxon>
        <taxon>Embryophyta</taxon>
        <taxon>Tracheophyta</taxon>
        <taxon>Spermatophyta</taxon>
        <taxon>Magnoliopsida</taxon>
        <taxon>eudicotyledons</taxon>
        <taxon>Gunneridae</taxon>
        <taxon>Pentapetalae</taxon>
        <taxon>rosids</taxon>
        <taxon>fabids</taxon>
        <taxon>Fabales</taxon>
        <taxon>Fabaceae</taxon>
        <taxon>Papilionoideae</taxon>
        <taxon>50 kb inversion clade</taxon>
        <taxon>NPAAA clade</taxon>
        <taxon>indigoferoid/millettioid clade</taxon>
        <taxon>Phaseoleae</taxon>
        <taxon>Mucuna</taxon>
    </lineage>
</organism>
<dbReference type="EMBL" id="QJKJ01007172">
    <property type="protein sequence ID" value="RDX84043.1"/>
    <property type="molecule type" value="Genomic_DNA"/>
</dbReference>
<dbReference type="Proteomes" id="UP000257109">
    <property type="component" value="Unassembled WGS sequence"/>
</dbReference>
<accession>A0A371G141</accession>
<dbReference type="AlphaFoldDB" id="A0A371G141"/>